<keyword evidence="1" id="KW-0472">Membrane</keyword>
<accession>A0A9X4KQK5</accession>
<organism evidence="2 3">
    <name type="scientific">Cohnella rhizosphaerae</name>
    <dbReference type="NCBI Taxonomy" id="1457232"/>
    <lineage>
        <taxon>Bacteria</taxon>
        <taxon>Bacillati</taxon>
        <taxon>Bacillota</taxon>
        <taxon>Bacilli</taxon>
        <taxon>Bacillales</taxon>
        <taxon>Paenibacillaceae</taxon>
        <taxon>Cohnella</taxon>
    </lineage>
</organism>
<feature type="transmembrane region" description="Helical" evidence="1">
    <location>
        <begin position="223"/>
        <end position="241"/>
    </location>
</feature>
<evidence type="ECO:0000313" key="3">
    <source>
        <dbReference type="Proteomes" id="UP001153404"/>
    </source>
</evidence>
<feature type="transmembrane region" description="Helical" evidence="1">
    <location>
        <begin position="39"/>
        <end position="61"/>
    </location>
</feature>
<evidence type="ECO:0000313" key="2">
    <source>
        <dbReference type="EMBL" id="MDG0809070.1"/>
    </source>
</evidence>
<gene>
    <name evidence="2" type="ORF">OMP40_06530</name>
</gene>
<dbReference type="RefSeq" id="WP_277530136.1">
    <property type="nucleotide sequence ID" value="NZ_JAPDIA010000003.1"/>
</dbReference>
<comment type="caution">
    <text evidence="2">The sequence shown here is derived from an EMBL/GenBank/DDBJ whole genome shotgun (WGS) entry which is preliminary data.</text>
</comment>
<dbReference type="AlphaFoldDB" id="A0A9X4KQK5"/>
<feature type="transmembrane region" description="Helical" evidence="1">
    <location>
        <begin position="196"/>
        <end position="217"/>
    </location>
</feature>
<name>A0A9X4KQK5_9BACL</name>
<keyword evidence="1" id="KW-0812">Transmembrane</keyword>
<dbReference type="Proteomes" id="UP001153404">
    <property type="component" value="Unassembled WGS sequence"/>
</dbReference>
<keyword evidence="3" id="KW-1185">Reference proteome</keyword>
<sequence>MAAVKLKRSGSFLFALVSLIFIIDTALIRTTSLSAEDPILVYAVLFDFMLVVPFLYWAIVLRPKGASIAKVAPLPIVGAAAAWVALPESLRGMVWHTIWPIEAALAAAEIAIIGFELRILYRFVRRFRLVARQEPDTGEALRMAVHEGIGRGKLANFLLHDLSMFYYLLFSWKRKRPSKDDASEARFTYHRNSSQTLYAAILTKIIVAEGLAMHLLLQQWSHWAAWIMTLADLWLLALIWADSRASFLRPVTLEADKLKLRYGLRIQADLPLSAIANAACSPEFHPDRTEQRDAATPLLSTPNVRIELSRPIQIQGLLFQPRTVKWIYLAVDEPSAFVQQLERAR</sequence>
<feature type="transmembrane region" description="Helical" evidence="1">
    <location>
        <begin position="68"/>
        <end position="86"/>
    </location>
</feature>
<evidence type="ECO:0000256" key="1">
    <source>
        <dbReference type="SAM" id="Phobius"/>
    </source>
</evidence>
<feature type="transmembrane region" description="Helical" evidence="1">
    <location>
        <begin position="12"/>
        <end position="33"/>
    </location>
</feature>
<keyword evidence="1" id="KW-1133">Transmembrane helix</keyword>
<protein>
    <submittedName>
        <fullName evidence="2">Uncharacterized protein</fullName>
    </submittedName>
</protein>
<feature type="transmembrane region" description="Helical" evidence="1">
    <location>
        <begin position="98"/>
        <end position="121"/>
    </location>
</feature>
<reference evidence="2" key="1">
    <citation type="submission" date="2022-10" db="EMBL/GenBank/DDBJ databases">
        <title>Comparative genomic analysis of Cohnella hashimotonis sp. nov., isolated from the International Space Station.</title>
        <authorList>
            <person name="Simpson A."/>
            <person name="Venkateswaran K."/>
        </authorList>
    </citation>
    <scope>NUCLEOTIDE SEQUENCE</scope>
    <source>
        <strain evidence="2">DSM 28161</strain>
    </source>
</reference>
<dbReference type="EMBL" id="JAPDIA010000003">
    <property type="protein sequence ID" value="MDG0809070.1"/>
    <property type="molecule type" value="Genomic_DNA"/>
</dbReference>
<proteinExistence type="predicted"/>